<dbReference type="InterPro" id="IPR008949">
    <property type="entry name" value="Isoprenoid_synthase_dom_sf"/>
</dbReference>
<organism evidence="1 2">
    <name type="scientific">Zopfia rhizophila CBS 207.26</name>
    <dbReference type="NCBI Taxonomy" id="1314779"/>
    <lineage>
        <taxon>Eukaryota</taxon>
        <taxon>Fungi</taxon>
        <taxon>Dikarya</taxon>
        <taxon>Ascomycota</taxon>
        <taxon>Pezizomycotina</taxon>
        <taxon>Dothideomycetes</taxon>
        <taxon>Dothideomycetes incertae sedis</taxon>
        <taxon>Zopfiaceae</taxon>
        <taxon>Zopfia</taxon>
    </lineage>
</organism>
<dbReference type="Gene3D" id="1.10.600.10">
    <property type="entry name" value="Farnesyl Diphosphate Synthase"/>
    <property type="match status" value="1"/>
</dbReference>
<dbReference type="OrthoDB" id="2861623at2759"/>
<dbReference type="Pfam" id="PF19086">
    <property type="entry name" value="Terpene_syn_C_2"/>
    <property type="match status" value="1"/>
</dbReference>
<sequence>MTDDHRRLAYNISLSSKVYSHEATKILFREVASSSFLSNNIMSLRKEVAQGDLDSIIPILIHYHQHTPQ</sequence>
<reference evidence="1" key="1">
    <citation type="journal article" date="2020" name="Stud. Mycol.">
        <title>101 Dothideomycetes genomes: a test case for predicting lifestyles and emergence of pathogens.</title>
        <authorList>
            <person name="Haridas S."/>
            <person name="Albert R."/>
            <person name="Binder M."/>
            <person name="Bloem J."/>
            <person name="Labutti K."/>
            <person name="Salamov A."/>
            <person name="Andreopoulos B."/>
            <person name="Baker S."/>
            <person name="Barry K."/>
            <person name="Bills G."/>
            <person name="Bluhm B."/>
            <person name="Cannon C."/>
            <person name="Castanera R."/>
            <person name="Culley D."/>
            <person name="Daum C."/>
            <person name="Ezra D."/>
            <person name="Gonzalez J."/>
            <person name="Henrissat B."/>
            <person name="Kuo A."/>
            <person name="Liang C."/>
            <person name="Lipzen A."/>
            <person name="Lutzoni F."/>
            <person name="Magnuson J."/>
            <person name="Mondo S."/>
            <person name="Nolan M."/>
            <person name="Ohm R."/>
            <person name="Pangilinan J."/>
            <person name="Park H.-J."/>
            <person name="Ramirez L."/>
            <person name="Alfaro M."/>
            <person name="Sun H."/>
            <person name="Tritt A."/>
            <person name="Yoshinaga Y."/>
            <person name="Zwiers L.-H."/>
            <person name="Turgeon B."/>
            <person name="Goodwin S."/>
            <person name="Spatafora J."/>
            <person name="Crous P."/>
            <person name="Grigoriev I."/>
        </authorList>
    </citation>
    <scope>NUCLEOTIDE SEQUENCE</scope>
    <source>
        <strain evidence="1">CBS 207.26</strain>
    </source>
</reference>
<proteinExistence type="predicted"/>
<evidence type="ECO:0000313" key="2">
    <source>
        <dbReference type="Proteomes" id="UP000800200"/>
    </source>
</evidence>
<name>A0A6A6EUQ1_9PEZI</name>
<accession>A0A6A6EUQ1</accession>
<dbReference type="Proteomes" id="UP000800200">
    <property type="component" value="Unassembled WGS sequence"/>
</dbReference>
<dbReference type="SUPFAM" id="SSF48576">
    <property type="entry name" value="Terpenoid synthases"/>
    <property type="match status" value="1"/>
</dbReference>
<dbReference type="AlphaFoldDB" id="A0A6A6EUQ1"/>
<keyword evidence="2" id="KW-1185">Reference proteome</keyword>
<protein>
    <submittedName>
        <fullName evidence="1">Uncharacterized protein</fullName>
    </submittedName>
</protein>
<dbReference type="EMBL" id="ML994611">
    <property type="protein sequence ID" value="KAF2194488.1"/>
    <property type="molecule type" value="Genomic_DNA"/>
</dbReference>
<gene>
    <name evidence="1" type="ORF">K469DRAFT_705949</name>
</gene>
<evidence type="ECO:0000313" key="1">
    <source>
        <dbReference type="EMBL" id="KAF2194488.1"/>
    </source>
</evidence>